<dbReference type="RefSeq" id="WP_184017768.1">
    <property type="nucleotide sequence ID" value="NZ_JACHFD010000007.1"/>
</dbReference>
<accession>A0A840V7G3</accession>
<evidence type="ECO:0000256" key="1">
    <source>
        <dbReference type="SAM" id="Phobius"/>
    </source>
</evidence>
<keyword evidence="3" id="KW-1185">Reference proteome</keyword>
<feature type="transmembrane region" description="Helical" evidence="1">
    <location>
        <begin position="437"/>
        <end position="455"/>
    </location>
</feature>
<organism evidence="2 3">
    <name type="scientific">Haloferula luteola</name>
    <dbReference type="NCBI Taxonomy" id="595692"/>
    <lineage>
        <taxon>Bacteria</taxon>
        <taxon>Pseudomonadati</taxon>
        <taxon>Verrucomicrobiota</taxon>
        <taxon>Verrucomicrobiia</taxon>
        <taxon>Verrucomicrobiales</taxon>
        <taxon>Verrucomicrobiaceae</taxon>
        <taxon>Haloferula</taxon>
    </lineage>
</organism>
<protein>
    <submittedName>
        <fullName evidence="2">Uncharacterized protein</fullName>
    </submittedName>
</protein>
<feature type="transmembrane region" description="Helical" evidence="1">
    <location>
        <begin position="575"/>
        <end position="592"/>
    </location>
</feature>
<comment type="caution">
    <text evidence="2">The sequence shown here is derived from an EMBL/GenBank/DDBJ whole genome shotgun (WGS) entry which is preliminary data.</text>
</comment>
<sequence length="790" mass="89146">MSPYSIPISHTPRPPFVIGVTGNVDPEGYHDDHATCDASPQIIELRARIQAVFDWVRAGKGELDPMAGRFLPHARPGDGHRDTGEAACWQGLGMTHSPILILSSLAPGIDTIVVEAALDYAEQHPDAEISILAPLPFPVDVYVEASTFDTPEKKQRFLELCSRLDEGRLFEVALDNDLLRGDPEEAHDDLTAIDPCFGKPRRRLRYRAAGEYIAAHSDLLLAVFDDALDQSKADDIFEAGSATIVESKRSGLTHELLAVSNNVAWADNGPVLVLPIRRTKRLTLDPDNAAALPEPGPMHFLHPYDILASRSERPDNDPAWQKAGDERFRRVLVRQERFNRLPEDSKEESELLKMAGDEVAKVPEALAFASSLDPIACVRRRAANEASRLKKKRDSMLLNLLRLIAVAALTFGAYEHWHHHLSHPHLPEPLPWFAHDTGSRIQCGLLVVALVSLLVSGIRYYRYRISGTEENRFDYRAIGEALRVQFYWQLAGTGRSVSADYMQRQRDELDWIRYVVSSLSIPFEVARRRMLGLRKEARVVLLSSAHREWIAKQHEWFRDEAPKSERKAHHFHSRGWIFTTAGLLCMIAMLLVELSPPLADYLHHHYWKCALPGWIGGLLLFFLGKKRGHSGSPHEVEPGDAQRRTGFLRWIFGDWQTWGAALVIASLIFPIAFTLGELTTVWPDGHNWWIILTGAALLAGGLCIAWAERNFFGEEARQYRSMADLFGCADRRLERLIPRYQAADEGSAEEARLLFEIQDIFYQIGCEALNENAEWLIQHRARPLEPFMAG</sequence>
<evidence type="ECO:0000313" key="3">
    <source>
        <dbReference type="Proteomes" id="UP000557717"/>
    </source>
</evidence>
<evidence type="ECO:0000313" key="2">
    <source>
        <dbReference type="EMBL" id="MBB5351524.1"/>
    </source>
</evidence>
<dbReference type="Gene3D" id="3.40.50.450">
    <property type="match status" value="1"/>
</dbReference>
<feature type="transmembrane region" description="Helical" evidence="1">
    <location>
        <begin position="604"/>
        <end position="623"/>
    </location>
</feature>
<feature type="transmembrane region" description="Helical" evidence="1">
    <location>
        <begin position="658"/>
        <end position="676"/>
    </location>
</feature>
<dbReference type="Proteomes" id="UP000557717">
    <property type="component" value="Unassembled WGS sequence"/>
</dbReference>
<reference evidence="2 3" key="1">
    <citation type="submission" date="2020-08" db="EMBL/GenBank/DDBJ databases">
        <title>Genomic Encyclopedia of Type Strains, Phase IV (KMG-IV): sequencing the most valuable type-strain genomes for metagenomic binning, comparative biology and taxonomic classification.</title>
        <authorList>
            <person name="Goeker M."/>
        </authorList>
    </citation>
    <scope>NUCLEOTIDE SEQUENCE [LARGE SCALE GENOMIC DNA]</scope>
    <source>
        <strain evidence="2 3">YC6886</strain>
    </source>
</reference>
<keyword evidence="1" id="KW-1133">Transmembrane helix</keyword>
<proteinExistence type="predicted"/>
<keyword evidence="1" id="KW-0812">Transmembrane</keyword>
<gene>
    <name evidence="2" type="ORF">HNR46_001761</name>
</gene>
<dbReference type="EMBL" id="JACHFD010000007">
    <property type="protein sequence ID" value="MBB5351524.1"/>
    <property type="molecule type" value="Genomic_DNA"/>
</dbReference>
<feature type="transmembrane region" description="Helical" evidence="1">
    <location>
        <begin position="688"/>
        <end position="707"/>
    </location>
</feature>
<feature type="transmembrane region" description="Helical" evidence="1">
    <location>
        <begin position="397"/>
        <end position="417"/>
    </location>
</feature>
<dbReference type="AlphaFoldDB" id="A0A840V7G3"/>
<keyword evidence="1" id="KW-0472">Membrane</keyword>
<name>A0A840V7G3_9BACT</name>